<dbReference type="RefSeq" id="WP_005191197.1">
    <property type="nucleotide sequence ID" value="NZ_CP045804.1"/>
</dbReference>
<dbReference type="SUPFAM" id="SSF54909">
    <property type="entry name" value="Dimeric alpha+beta barrel"/>
    <property type="match status" value="1"/>
</dbReference>
<proteinExistence type="predicted"/>
<organism evidence="1">
    <name type="scientific">Gordonia amarae</name>
    <dbReference type="NCBI Taxonomy" id="36821"/>
    <lineage>
        <taxon>Bacteria</taxon>
        <taxon>Bacillati</taxon>
        <taxon>Actinomycetota</taxon>
        <taxon>Actinomycetes</taxon>
        <taxon>Mycobacteriales</taxon>
        <taxon>Gordoniaceae</taxon>
        <taxon>Gordonia</taxon>
    </lineage>
</organism>
<dbReference type="Gene3D" id="3.30.70.100">
    <property type="match status" value="1"/>
</dbReference>
<dbReference type="AlphaFoldDB" id="A0A857KH33"/>
<dbReference type="EMBL" id="CP045810">
    <property type="protein sequence ID" value="QHN38620.1"/>
    <property type="molecule type" value="Genomic_DNA"/>
</dbReference>
<dbReference type="InterPro" id="IPR011008">
    <property type="entry name" value="Dimeric_a/b-barrel"/>
</dbReference>
<reference evidence="1" key="1">
    <citation type="journal article" date="2021" name="Nat. Microbiol.">
        <title>Cocultivation of an ultrasmall environmental parasitic bacterium with lytic ability against bacteria associated with wastewater foams.</title>
        <authorList>
            <person name="Batinovic S."/>
            <person name="Rose J.J.A."/>
            <person name="Ratcliffe J."/>
            <person name="Seviour R.J."/>
            <person name="Petrovski S."/>
        </authorList>
    </citation>
    <scope>NUCLEOTIDE SEQUENCE</scope>
    <source>
        <strain evidence="1">CON44</strain>
    </source>
</reference>
<name>A0A857KH33_9ACTN</name>
<sequence>MAKGILLVESHPSSPERDAEFNEWYETVHMPEVLALDGFVSARRFRPVRPGEPYVAVYDIEADDVTAAAKGVFAAAKSGGFNMSDSMQFDPPPAMRILELTAEQSAP</sequence>
<evidence type="ECO:0000313" key="1">
    <source>
        <dbReference type="EMBL" id="QHN38620.1"/>
    </source>
</evidence>
<protein>
    <submittedName>
        <fullName evidence="1">Uncharacterized protein</fullName>
    </submittedName>
</protein>
<accession>A0A857KH33</accession>
<gene>
    <name evidence="1" type="ORF">GII30_04980</name>
</gene>